<dbReference type="InterPro" id="IPR015269">
    <property type="entry name" value="UPF0029_Impact_C"/>
</dbReference>
<protein>
    <submittedName>
        <fullName evidence="4">YigZ family protein</fullName>
    </submittedName>
</protein>
<proteinExistence type="inferred from homology"/>
<gene>
    <name evidence="4" type="ORF">FYJ37_07915</name>
</gene>
<evidence type="ECO:0000259" key="2">
    <source>
        <dbReference type="Pfam" id="PF01205"/>
    </source>
</evidence>
<dbReference type="InterPro" id="IPR020569">
    <property type="entry name" value="UPF0029_Impact_CS"/>
</dbReference>
<dbReference type="Pfam" id="PF01205">
    <property type="entry name" value="Impact_N"/>
    <property type="match status" value="1"/>
</dbReference>
<reference evidence="4 5" key="1">
    <citation type="submission" date="2019-08" db="EMBL/GenBank/DDBJ databases">
        <title>In-depth cultivation of the pig gut microbiome towards novel bacterial diversity and tailored functional studies.</title>
        <authorList>
            <person name="Wylensek D."/>
            <person name="Hitch T.C.A."/>
            <person name="Clavel T."/>
        </authorList>
    </citation>
    <scope>NUCLEOTIDE SEQUENCE [LARGE SCALE GENOMIC DNA]</scope>
    <source>
        <strain evidence="4 5">BL-389-WT-3D</strain>
    </source>
</reference>
<dbReference type="PANTHER" id="PTHR16301">
    <property type="entry name" value="IMPACT-RELATED"/>
    <property type="match status" value="1"/>
</dbReference>
<dbReference type="PROSITE" id="PS00910">
    <property type="entry name" value="UPF0029"/>
    <property type="match status" value="1"/>
</dbReference>
<comment type="caution">
    <text evidence="4">The sequence shown here is derived from an EMBL/GenBank/DDBJ whole genome shotgun (WGS) entry which is preliminary data.</text>
</comment>
<evidence type="ECO:0000313" key="5">
    <source>
        <dbReference type="Proteomes" id="UP000462363"/>
    </source>
</evidence>
<comment type="similarity">
    <text evidence="1">Belongs to the IMPACT family.</text>
</comment>
<evidence type="ECO:0000313" key="4">
    <source>
        <dbReference type="EMBL" id="MSS40276.1"/>
    </source>
</evidence>
<dbReference type="Gene3D" id="3.30.230.30">
    <property type="entry name" value="Impact, N-terminal domain"/>
    <property type="match status" value="1"/>
</dbReference>
<dbReference type="GO" id="GO:0005737">
    <property type="term" value="C:cytoplasm"/>
    <property type="evidence" value="ECO:0007669"/>
    <property type="project" value="TreeGrafter"/>
</dbReference>
<evidence type="ECO:0000256" key="1">
    <source>
        <dbReference type="ARBA" id="ARBA00007665"/>
    </source>
</evidence>
<dbReference type="InterPro" id="IPR015796">
    <property type="entry name" value="Impact_YigZ-like"/>
</dbReference>
<evidence type="ECO:0000259" key="3">
    <source>
        <dbReference type="Pfam" id="PF09186"/>
    </source>
</evidence>
<accession>A0A844F6A3</accession>
<dbReference type="SUPFAM" id="SSF54980">
    <property type="entry name" value="EF-G C-terminal domain-like"/>
    <property type="match status" value="1"/>
</dbReference>
<dbReference type="InterPro" id="IPR001498">
    <property type="entry name" value="Impact_N"/>
</dbReference>
<name>A0A844F6A3_CLOSV</name>
<dbReference type="InterPro" id="IPR023582">
    <property type="entry name" value="Impact"/>
</dbReference>
<dbReference type="NCBIfam" id="TIGR00257">
    <property type="entry name" value="IMPACT_YIGZ"/>
    <property type="match status" value="1"/>
</dbReference>
<feature type="domain" description="UPF0029" evidence="3">
    <location>
        <begin position="142"/>
        <end position="195"/>
    </location>
</feature>
<dbReference type="Pfam" id="PF09186">
    <property type="entry name" value="DUF1949"/>
    <property type="match status" value="1"/>
</dbReference>
<dbReference type="Proteomes" id="UP000462363">
    <property type="component" value="Unassembled WGS sequence"/>
</dbReference>
<feature type="domain" description="Impact N-terminal" evidence="2">
    <location>
        <begin position="19"/>
        <end position="123"/>
    </location>
</feature>
<dbReference type="EMBL" id="VUMB01000013">
    <property type="protein sequence ID" value="MSS40276.1"/>
    <property type="molecule type" value="Genomic_DNA"/>
</dbReference>
<dbReference type="SUPFAM" id="SSF54211">
    <property type="entry name" value="Ribosomal protein S5 domain 2-like"/>
    <property type="match status" value="1"/>
</dbReference>
<dbReference type="GO" id="GO:0006446">
    <property type="term" value="P:regulation of translational initiation"/>
    <property type="evidence" value="ECO:0007669"/>
    <property type="project" value="TreeGrafter"/>
</dbReference>
<dbReference type="Gene3D" id="3.30.70.240">
    <property type="match status" value="1"/>
</dbReference>
<dbReference type="InterPro" id="IPR020568">
    <property type="entry name" value="Ribosomal_Su5_D2-typ_SF"/>
</dbReference>
<dbReference type="InterPro" id="IPR035647">
    <property type="entry name" value="EFG_III/V"/>
</dbReference>
<dbReference type="AlphaFoldDB" id="A0A844F6A3"/>
<dbReference type="PANTHER" id="PTHR16301:SF20">
    <property type="entry name" value="IMPACT FAMILY MEMBER YIGZ"/>
    <property type="match status" value="1"/>
</dbReference>
<sequence length="219" mass="23829">MLSQYKTVYKGGEGEIVEKKSRFIATVVPVHSEEEALKFVEAMKKKYWNATHNCYAYVIGENHELQRYSDDGEPGGTAGKPMLDVLIGEEIHNAAIVVTRYFGGTLLGTGGLVRAYSAAAKQGLASSVIITKNPGVKLRLATDYAGLGKIQYILGRRGIKILDSIYTDKVEIAALVPLDVLEAVKAEIREGTNGQAGMEEGEQCYFAEVQGEIVILDQV</sequence>
<organism evidence="4 5">
    <name type="scientific">Clostridium scindens (strain JCM 10418 / VPI 12708)</name>
    <dbReference type="NCBI Taxonomy" id="29347"/>
    <lineage>
        <taxon>Bacteria</taxon>
        <taxon>Bacillati</taxon>
        <taxon>Bacillota</taxon>
        <taxon>Clostridia</taxon>
        <taxon>Lachnospirales</taxon>
        <taxon>Lachnospiraceae</taxon>
    </lineage>
</organism>
<dbReference type="InterPro" id="IPR036956">
    <property type="entry name" value="Impact_N_sf"/>
</dbReference>
<dbReference type="RefSeq" id="WP_154322886.1">
    <property type="nucleotide sequence ID" value="NZ_CAMDTP010000041.1"/>
</dbReference>